<keyword evidence="2" id="KW-0449">Lipoprotein</keyword>
<accession>A0A0D0KN09</accession>
<dbReference type="RefSeq" id="WP_042554683.1">
    <property type="nucleotide sequence ID" value="NZ_JXQW01000041.1"/>
</dbReference>
<dbReference type="Pfam" id="PF09694">
    <property type="entry name" value="Gcw_chp"/>
    <property type="match status" value="1"/>
</dbReference>
<dbReference type="InterPro" id="IPR010239">
    <property type="entry name" value="CHP02001"/>
</dbReference>
<reference evidence="2 3" key="1">
    <citation type="submission" date="2014-12" db="EMBL/GenBank/DDBJ databases">
        <title>16Stimator: statistical estimation of ribosomal gene copy numbers from draft genome assemblies.</title>
        <authorList>
            <person name="Perisin M.A."/>
            <person name="Vetter M."/>
            <person name="Gilbert J.A."/>
            <person name="Bergelson J."/>
        </authorList>
    </citation>
    <scope>NUCLEOTIDE SEQUENCE [LARGE SCALE GENOMIC DNA]</scope>
    <source>
        <strain evidence="2 3">MEJ086</strain>
    </source>
</reference>
<dbReference type="OrthoDB" id="9793561at2"/>
<dbReference type="EMBL" id="JXQW01000041">
    <property type="protein sequence ID" value="KIP98363.1"/>
    <property type="molecule type" value="Genomic_DNA"/>
</dbReference>
<dbReference type="NCBIfam" id="TIGR02001">
    <property type="entry name" value="gcw_chp"/>
    <property type="match status" value="1"/>
</dbReference>
<proteinExistence type="predicted"/>
<dbReference type="Proteomes" id="UP000032068">
    <property type="component" value="Unassembled WGS sequence"/>
</dbReference>
<feature type="signal peptide" evidence="1">
    <location>
        <begin position="1"/>
        <end position="20"/>
    </location>
</feature>
<evidence type="ECO:0000313" key="3">
    <source>
        <dbReference type="Proteomes" id="UP000032068"/>
    </source>
</evidence>
<keyword evidence="1" id="KW-0732">Signal</keyword>
<feature type="chain" id="PRO_5002226308" evidence="1">
    <location>
        <begin position="21"/>
        <end position="239"/>
    </location>
</feature>
<sequence>MRFSSAVLLGAALLSIHAQAAIMERELGDYELNLGTTPSRSMAQGLVKPESGGAFHGGLDLSHPSGWYLGQWSPNLGISPGSRMELNSYVGYRQQFVDSLGYEVGTIRYSHPGYTYLDSQDVYAGLTYDTRRFGFSFSNDPSRFNSTVLADLGRIHLLGMAVVVRYGNHLLDNPKTVSGGGQVSSFNDWSLSLSRPWKGIDFDFSYSDSSLSGDACSAYSGHNTECEGWFLIKASRSLF</sequence>
<evidence type="ECO:0000256" key="1">
    <source>
        <dbReference type="SAM" id="SignalP"/>
    </source>
</evidence>
<name>A0A0D0KN09_9PSED</name>
<evidence type="ECO:0000313" key="2">
    <source>
        <dbReference type="EMBL" id="KIP98363.1"/>
    </source>
</evidence>
<dbReference type="AlphaFoldDB" id="A0A0D0KN09"/>
<protein>
    <submittedName>
        <fullName evidence="2">Lipoprotein</fullName>
    </submittedName>
</protein>
<comment type="caution">
    <text evidence="2">The sequence shown here is derived from an EMBL/GenBank/DDBJ whole genome shotgun (WGS) entry which is preliminary data.</text>
</comment>
<organism evidence="2 3">
    <name type="scientific">Pseudomonas fulva</name>
    <dbReference type="NCBI Taxonomy" id="47880"/>
    <lineage>
        <taxon>Bacteria</taxon>
        <taxon>Pseudomonadati</taxon>
        <taxon>Pseudomonadota</taxon>
        <taxon>Gammaproteobacteria</taxon>
        <taxon>Pseudomonadales</taxon>
        <taxon>Pseudomonadaceae</taxon>
        <taxon>Pseudomonas</taxon>
    </lineage>
</organism>
<gene>
    <name evidence="2" type="ORF">RU08_15190</name>
</gene>